<dbReference type="InterPro" id="IPR052055">
    <property type="entry name" value="Hepadnavirus_pol/RT"/>
</dbReference>
<comment type="caution">
    <text evidence="2">The sequence shown here is derived from an EMBL/GenBank/DDBJ whole genome shotgun (WGS) entry which is preliminary data.</text>
</comment>
<gene>
    <name evidence="2" type="ORF">PHMEG_00015653</name>
</gene>
<name>A0A225W2V3_9STRA</name>
<evidence type="ECO:0000256" key="1">
    <source>
        <dbReference type="SAM" id="MobiDB-lite"/>
    </source>
</evidence>
<proteinExistence type="predicted"/>
<feature type="region of interest" description="Disordered" evidence="1">
    <location>
        <begin position="235"/>
        <end position="266"/>
    </location>
</feature>
<reference evidence="3" key="1">
    <citation type="submission" date="2017-03" db="EMBL/GenBank/DDBJ databases">
        <title>Phytopthora megakarya and P. palmivora, two closely related causual agents of cacao black pod achieved similar genome size and gene model numbers by different mechanisms.</title>
        <authorList>
            <person name="Ali S."/>
            <person name="Shao J."/>
            <person name="Larry D.J."/>
            <person name="Kronmiller B."/>
            <person name="Shen D."/>
            <person name="Strem M.D."/>
            <person name="Melnick R.L."/>
            <person name="Guiltinan M.J."/>
            <person name="Tyler B.M."/>
            <person name="Meinhardt L.W."/>
            <person name="Bailey B.A."/>
        </authorList>
    </citation>
    <scope>NUCLEOTIDE SEQUENCE [LARGE SCALE GENOMIC DNA]</scope>
    <source>
        <strain evidence="3">zdho120</strain>
    </source>
</reference>
<dbReference type="Proteomes" id="UP000198211">
    <property type="component" value="Unassembled WGS sequence"/>
</dbReference>
<dbReference type="PANTHER" id="PTHR33050:SF7">
    <property type="entry name" value="RIBONUCLEASE H"/>
    <property type="match status" value="1"/>
</dbReference>
<keyword evidence="3" id="KW-1185">Reference proteome</keyword>
<dbReference type="OrthoDB" id="126027at2759"/>
<dbReference type="EMBL" id="NBNE01002153">
    <property type="protein sequence ID" value="OWZ11337.1"/>
    <property type="molecule type" value="Genomic_DNA"/>
</dbReference>
<evidence type="ECO:0000313" key="3">
    <source>
        <dbReference type="Proteomes" id="UP000198211"/>
    </source>
</evidence>
<dbReference type="AlphaFoldDB" id="A0A225W2V3"/>
<feature type="compositionally biased region" description="Low complexity" evidence="1">
    <location>
        <begin position="9"/>
        <end position="23"/>
    </location>
</feature>
<feature type="region of interest" description="Disordered" evidence="1">
    <location>
        <begin position="1"/>
        <end position="104"/>
    </location>
</feature>
<accession>A0A225W2V3</accession>
<protein>
    <submittedName>
        <fullName evidence="2">Uncharacterized protein</fullName>
    </submittedName>
</protein>
<dbReference type="PANTHER" id="PTHR33050">
    <property type="entry name" value="REVERSE TRANSCRIPTASE DOMAIN-CONTAINING PROTEIN"/>
    <property type="match status" value="1"/>
</dbReference>
<feature type="compositionally biased region" description="Polar residues" evidence="1">
    <location>
        <begin position="237"/>
        <end position="249"/>
    </location>
</feature>
<sequence length="745" mass="81839">MITRRQEPTDAPASPSLSATTAPKRAASKPLSDGTLNEARKGKKKTVKRASPAPTPTEPEKNSDRGPAINVRSELEEKAPPRAAKKPKKATTAREPGAASREDGFDLSKFMASFQPGTGSVTAPPVTADPLPMLPSPPAFPEGPSIVDELLALKEEVLRLRGLVGAQATTPGNPMTMGTPTAPNAKDELPPGDVGLDCIKFVVTPAVLMAIFSGRLGSRGLTLMHFRESTELDTLEDGSSNANFSSDFSPSAALPSANARCSSSREREIPHDTYGIFHQTSCDVAETPVRQPPFNSAEEGVEVRLPNKPLIQHVRPPNHDSARARNNILRKTIRKEQDASRCLVLDAYLIEKWPEVVISPFGVVDKGNEDAITSGRTIHDISYPEGESVNDCTDPASLTKPDYVHCAAVATEILRVKWEHPNTEVDVMAGDVASAFRNISIHSNSVFLFAGRIEEENVIVIEMSAPFGWTESHGFYEIADDHINVAANIGTSFEDMNRSLRFAMAAILGAEAINDEKFTSWKILQRVLGLEFDSVAEIVSMPASKISKARNIVASAYFPRSLTRKIYRSLMGSLQHVASCIRAARPFLQRLRVRESNLHLFQIISVTEDMKQDVLWWWLVLHDPQLNGVSLEYFNTLPLPNVVVEVDASDFGLYALDFSERFALTHQFSPAETALISDFKSGSSNGFDINFREILTCAFAVNEWDKRWSSKSSHGRRPVHVHFQIDNTSAVGDKTSSHREIREPK</sequence>
<evidence type="ECO:0000313" key="2">
    <source>
        <dbReference type="EMBL" id="OWZ11337.1"/>
    </source>
</evidence>
<organism evidence="2 3">
    <name type="scientific">Phytophthora megakarya</name>
    <dbReference type="NCBI Taxonomy" id="4795"/>
    <lineage>
        <taxon>Eukaryota</taxon>
        <taxon>Sar</taxon>
        <taxon>Stramenopiles</taxon>
        <taxon>Oomycota</taxon>
        <taxon>Peronosporomycetes</taxon>
        <taxon>Peronosporales</taxon>
        <taxon>Peronosporaceae</taxon>
        <taxon>Phytophthora</taxon>
    </lineage>
</organism>